<feature type="domain" description="4-oxalocrotonate tautomerase-like" evidence="2">
    <location>
        <begin position="2"/>
        <end position="59"/>
    </location>
</feature>
<dbReference type="Gene3D" id="3.30.429.10">
    <property type="entry name" value="Macrophage Migration Inhibitory Factor"/>
    <property type="match status" value="1"/>
</dbReference>
<dbReference type="InterPro" id="IPR014347">
    <property type="entry name" value="Tautomerase/MIF_sf"/>
</dbReference>
<keyword evidence="1" id="KW-0413">Isomerase</keyword>
<dbReference type="AlphaFoldDB" id="A0A1H3RQL8"/>
<reference evidence="3 4" key="1">
    <citation type="submission" date="2016-10" db="EMBL/GenBank/DDBJ databases">
        <authorList>
            <person name="de Groot N.N."/>
        </authorList>
    </citation>
    <scope>NUCLEOTIDE SEQUENCE [LARGE SCALE GENOMIC DNA]</scope>
    <source>
        <strain evidence="3 4">CPCC 202699</strain>
    </source>
</reference>
<accession>A0A1H3RQL8</accession>
<dbReference type="GO" id="GO:0016853">
    <property type="term" value="F:isomerase activity"/>
    <property type="evidence" value="ECO:0007669"/>
    <property type="project" value="UniProtKB-KW"/>
</dbReference>
<dbReference type="InterPro" id="IPR004370">
    <property type="entry name" value="4-OT-like_dom"/>
</dbReference>
<dbReference type="SUPFAM" id="SSF55331">
    <property type="entry name" value="Tautomerase/MIF"/>
    <property type="match status" value="1"/>
</dbReference>
<keyword evidence="4" id="KW-1185">Reference proteome</keyword>
<evidence type="ECO:0000259" key="2">
    <source>
        <dbReference type="Pfam" id="PF01361"/>
    </source>
</evidence>
<sequence>MPFVEIKLAEGRDPEMLRACLAAVHDAVRDSLGVDDQAIRVHITEFKPELWSAGGVTMAERRAQSL</sequence>
<dbReference type="RefSeq" id="WP_091298070.1">
    <property type="nucleotide sequence ID" value="NZ_FNON01000011.1"/>
</dbReference>
<gene>
    <name evidence="3" type="ORF">SAMN05421504_111217</name>
</gene>
<evidence type="ECO:0000313" key="4">
    <source>
        <dbReference type="Proteomes" id="UP000199515"/>
    </source>
</evidence>
<dbReference type="STRING" id="589385.SAMN05421504_111217"/>
<proteinExistence type="predicted"/>
<dbReference type="EMBL" id="FNON01000011">
    <property type="protein sequence ID" value="SDZ27179.1"/>
    <property type="molecule type" value="Genomic_DNA"/>
</dbReference>
<evidence type="ECO:0000313" key="3">
    <source>
        <dbReference type="EMBL" id="SDZ27179.1"/>
    </source>
</evidence>
<protein>
    <submittedName>
        <fullName evidence="3">4-oxalocrotonate tautomerase</fullName>
    </submittedName>
</protein>
<dbReference type="Proteomes" id="UP000199515">
    <property type="component" value="Unassembled WGS sequence"/>
</dbReference>
<dbReference type="OrthoDB" id="4965437at2"/>
<name>A0A1H3RQL8_9PSEU</name>
<organism evidence="3 4">
    <name type="scientific">Amycolatopsis xylanica</name>
    <dbReference type="NCBI Taxonomy" id="589385"/>
    <lineage>
        <taxon>Bacteria</taxon>
        <taxon>Bacillati</taxon>
        <taxon>Actinomycetota</taxon>
        <taxon>Actinomycetes</taxon>
        <taxon>Pseudonocardiales</taxon>
        <taxon>Pseudonocardiaceae</taxon>
        <taxon>Amycolatopsis</taxon>
    </lineage>
</organism>
<dbReference type="Pfam" id="PF01361">
    <property type="entry name" value="Tautomerase"/>
    <property type="match status" value="1"/>
</dbReference>
<evidence type="ECO:0000256" key="1">
    <source>
        <dbReference type="ARBA" id="ARBA00023235"/>
    </source>
</evidence>